<dbReference type="RefSeq" id="XP_038736065.1">
    <property type="nucleotide sequence ID" value="XM_038872859.1"/>
</dbReference>
<keyword evidence="5" id="KW-1185">Reference proteome</keyword>
<dbReference type="EMBL" id="RCSW01000004">
    <property type="protein sequence ID" value="KAF7950796.1"/>
    <property type="molecule type" value="Genomic_DNA"/>
</dbReference>
<dbReference type="GeneID" id="62145937"/>
<feature type="domain" description="Nephrocystin 3-like N-terminal" evidence="3">
    <location>
        <begin position="256"/>
        <end position="415"/>
    </location>
</feature>
<sequence length="508" mass="58165">MMTTATSVFDCPTLEQAAIIASVQESSATTFIALTNQNDILWKEAYEKFKREDSNLYKRLQSIIKKDSDVKNNVRQEQELGDLLFRKRSIMEDKQWVLYWRKKAIKIGPQFDKIVKIFKLIKPIGDTAAGLDPVHAGIPWACVSVLLPLILNHSEEQEAALNGLQKVVEIVQEFTKDEWKKLLSEIEDYRDNSMTNLQLNDSQNQKRFENELREQILQPDRTDDQNLEVIRWVSDKPYISQHYTARQLLSQYPHAGEWIIEEYTKWLHENGAPAFWLRGTIGTGKTSIMSTIIESFYSDVARQDDQRMIYFYCISPTTSDDVIRSLVSQLAWTPDGNAIEARIVAMFESAKPPDPTIPITDEWSVALLKLCQRVSKVIIVIDALDECVDFSKLLATLRKLQVKQLDGIKFVFSSRLNVDVDKVFTASEGVILATEDTLKDMSEYIENEVRFREEDIDSNDEETKRRLMDQIVRVLSRFAGGIWVVCLSDASRVTDSILGSNGSPCNLQ</sequence>
<organism evidence="4 5">
    <name type="scientific">Botrytis byssoidea</name>
    <dbReference type="NCBI Taxonomy" id="139641"/>
    <lineage>
        <taxon>Eukaryota</taxon>
        <taxon>Fungi</taxon>
        <taxon>Dikarya</taxon>
        <taxon>Ascomycota</taxon>
        <taxon>Pezizomycotina</taxon>
        <taxon>Leotiomycetes</taxon>
        <taxon>Helotiales</taxon>
        <taxon>Sclerotiniaceae</taxon>
        <taxon>Botrytis</taxon>
    </lineage>
</organism>
<dbReference type="SUPFAM" id="SSF52540">
    <property type="entry name" value="P-loop containing nucleoside triphosphate hydrolases"/>
    <property type="match status" value="1"/>
</dbReference>
<comment type="caution">
    <text evidence="4">The sequence shown here is derived from an EMBL/GenBank/DDBJ whole genome shotgun (WGS) entry which is preliminary data.</text>
</comment>
<dbReference type="PANTHER" id="PTHR10039:SF15">
    <property type="entry name" value="NACHT DOMAIN-CONTAINING PROTEIN"/>
    <property type="match status" value="1"/>
</dbReference>
<dbReference type="PANTHER" id="PTHR10039">
    <property type="entry name" value="AMELOGENIN"/>
    <property type="match status" value="1"/>
</dbReference>
<reference evidence="4 5" key="1">
    <citation type="journal article" date="2020" name="Genome Biol. Evol.">
        <title>Comparative genomics of Sclerotiniaceae.</title>
        <authorList>
            <person name="Valero Jimenez C.A."/>
            <person name="Steentjes M."/>
            <person name="Scholten O.E."/>
            <person name="Van Kan J.A.L."/>
        </authorList>
    </citation>
    <scope>NUCLEOTIDE SEQUENCE [LARGE SCALE GENOMIC DNA]</scope>
    <source>
        <strain evidence="4 5">MUCL 94</strain>
    </source>
</reference>
<protein>
    <recommendedName>
        <fullName evidence="6">NWD NACHT-NTPase N-terminal domain-containing protein</fullName>
    </recommendedName>
</protein>
<evidence type="ECO:0008006" key="6">
    <source>
        <dbReference type="Google" id="ProtNLM"/>
    </source>
</evidence>
<evidence type="ECO:0000313" key="5">
    <source>
        <dbReference type="Proteomes" id="UP000710849"/>
    </source>
</evidence>
<proteinExistence type="predicted"/>
<dbReference type="Proteomes" id="UP000710849">
    <property type="component" value="Unassembled WGS sequence"/>
</dbReference>
<name>A0A9P5M7G9_9HELO</name>
<dbReference type="InterPro" id="IPR027417">
    <property type="entry name" value="P-loop_NTPase"/>
</dbReference>
<dbReference type="Pfam" id="PF24883">
    <property type="entry name" value="NPHP3_N"/>
    <property type="match status" value="1"/>
</dbReference>
<dbReference type="Pfam" id="PF17100">
    <property type="entry name" value="NACHT_N"/>
    <property type="match status" value="1"/>
</dbReference>
<dbReference type="AlphaFoldDB" id="A0A9P5M7G9"/>
<accession>A0A9P5M7G9</accession>
<dbReference type="InterPro" id="IPR031359">
    <property type="entry name" value="NACHT_N"/>
</dbReference>
<dbReference type="Gene3D" id="3.40.50.300">
    <property type="entry name" value="P-loop containing nucleotide triphosphate hydrolases"/>
    <property type="match status" value="1"/>
</dbReference>
<evidence type="ECO:0000259" key="2">
    <source>
        <dbReference type="Pfam" id="PF17100"/>
    </source>
</evidence>
<evidence type="ECO:0000313" key="4">
    <source>
        <dbReference type="EMBL" id="KAF7950796.1"/>
    </source>
</evidence>
<keyword evidence="1" id="KW-0677">Repeat</keyword>
<gene>
    <name evidence="4" type="ORF">EAE97_002348</name>
</gene>
<evidence type="ECO:0000256" key="1">
    <source>
        <dbReference type="ARBA" id="ARBA00022737"/>
    </source>
</evidence>
<dbReference type="InterPro" id="IPR056884">
    <property type="entry name" value="NPHP3-like_N"/>
</dbReference>
<evidence type="ECO:0000259" key="3">
    <source>
        <dbReference type="Pfam" id="PF24883"/>
    </source>
</evidence>
<feature type="domain" description="NWD NACHT-NTPase N-terminal" evidence="2">
    <location>
        <begin position="41"/>
        <end position="176"/>
    </location>
</feature>